<feature type="signal peptide" evidence="7">
    <location>
        <begin position="1"/>
        <end position="21"/>
    </location>
</feature>
<organism evidence="9 10">
    <name type="scientific">Delitschia confertaspora ATCC 74209</name>
    <dbReference type="NCBI Taxonomy" id="1513339"/>
    <lineage>
        <taxon>Eukaryota</taxon>
        <taxon>Fungi</taxon>
        <taxon>Dikarya</taxon>
        <taxon>Ascomycota</taxon>
        <taxon>Pezizomycotina</taxon>
        <taxon>Dothideomycetes</taxon>
        <taxon>Pleosporomycetidae</taxon>
        <taxon>Pleosporales</taxon>
        <taxon>Delitschiaceae</taxon>
        <taxon>Delitschia</taxon>
    </lineage>
</organism>
<evidence type="ECO:0000313" key="10">
    <source>
        <dbReference type="Proteomes" id="UP000799536"/>
    </source>
</evidence>
<keyword evidence="3" id="KW-0964">Secreted</keyword>
<evidence type="ECO:0000256" key="6">
    <source>
        <dbReference type="SAM" id="MobiDB-lite"/>
    </source>
</evidence>
<feature type="compositionally biased region" description="Polar residues" evidence="6">
    <location>
        <begin position="277"/>
        <end position="291"/>
    </location>
</feature>
<dbReference type="Proteomes" id="UP000799536">
    <property type="component" value="Unassembled WGS sequence"/>
</dbReference>
<evidence type="ECO:0000256" key="1">
    <source>
        <dbReference type="ARBA" id="ARBA00004613"/>
    </source>
</evidence>
<comment type="subcellular location">
    <subcellularLocation>
        <location evidence="1">Secreted</location>
    </subcellularLocation>
</comment>
<feature type="region of interest" description="Disordered" evidence="6">
    <location>
        <begin position="272"/>
        <end position="291"/>
    </location>
</feature>
<dbReference type="Pfam" id="PF00190">
    <property type="entry name" value="Cupin_1"/>
    <property type="match status" value="1"/>
</dbReference>
<keyword evidence="10" id="KW-1185">Reference proteome</keyword>
<evidence type="ECO:0000259" key="8">
    <source>
        <dbReference type="SMART" id="SM00835"/>
    </source>
</evidence>
<evidence type="ECO:0000256" key="5">
    <source>
        <dbReference type="ARBA" id="ARBA00023211"/>
    </source>
</evidence>
<evidence type="ECO:0000256" key="3">
    <source>
        <dbReference type="ARBA" id="ARBA00022525"/>
    </source>
</evidence>
<dbReference type="PANTHER" id="PTHR31238">
    <property type="entry name" value="GERMIN-LIKE PROTEIN SUBFAMILY 3 MEMBER 3"/>
    <property type="match status" value="1"/>
</dbReference>
<gene>
    <name evidence="9" type="ORF">GQ43DRAFT_441438</name>
</gene>
<accession>A0A9P4MPE4</accession>
<evidence type="ECO:0000256" key="2">
    <source>
        <dbReference type="ARBA" id="ARBA00007456"/>
    </source>
</evidence>
<dbReference type="SMART" id="SM00835">
    <property type="entry name" value="Cupin_1"/>
    <property type="match status" value="1"/>
</dbReference>
<comment type="caution">
    <text evidence="9">The sequence shown here is derived from an EMBL/GenBank/DDBJ whole genome shotgun (WGS) entry which is preliminary data.</text>
</comment>
<comment type="similarity">
    <text evidence="2">Belongs to the germin family.</text>
</comment>
<dbReference type="CDD" id="cd02241">
    <property type="entry name" value="cupin_OxOx"/>
    <property type="match status" value="1"/>
</dbReference>
<keyword evidence="7" id="KW-0732">Signal</keyword>
<dbReference type="Gene3D" id="2.60.120.10">
    <property type="entry name" value="Jelly Rolls"/>
    <property type="match status" value="1"/>
</dbReference>
<dbReference type="SUPFAM" id="SSF51182">
    <property type="entry name" value="RmlC-like cupins"/>
    <property type="match status" value="1"/>
</dbReference>
<evidence type="ECO:0000313" key="9">
    <source>
        <dbReference type="EMBL" id="KAF2200559.1"/>
    </source>
</evidence>
<dbReference type="OrthoDB" id="1921208at2759"/>
<dbReference type="GO" id="GO:0030145">
    <property type="term" value="F:manganese ion binding"/>
    <property type="evidence" value="ECO:0007669"/>
    <property type="project" value="InterPro"/>
</dbReference>
<feature type="domain" description="Cupin type-1" evidence="8">
    <location>
        <begin position="55"/>
        <end position="243"/>
    </location>
</feature>
<protein>
    <submittedName>
        <fullName evidence="9">RmlC-like cupin</fullName>
    </submittedName>
</protein>
<dbReference type="EMBL" id="ML994016">
    <property type="protein sequence ID" value="KAF2200559.1"/>
    <property type="molecule type" value="Genomic_DNA"/>
</dbReference>
<dbReference type="InterPro" id="IPR001929">
    <property type="entry name" value="Germin"/>
</dbReference>
<dbReference type="PRINTS" id="PR00325">
    <property type="entry name" value="GERMIN"/>
</dbReference>
<evidence type="ECO:0000256" key="4">
    <source>
        <dbReference type="ARBA" id="ARBA00022723"/>
    </source>
</evidence>
<feature type="region of interest" description="Disordered" evidence="6">
    <location>
        <begin position="165"/>
        <end position="186"/>
    </location>
</feature>
<reference evidence="9" key="1">
    <citation type="journal article" date="2020" name="Stud. Mycol.">
        <title>101 Dothideomycetes genomes: a test case for predicting lifestyles and emergence of pathogens.</title>
        <authorList>
            <person name="Haridas S."/>
            <person name="Albert R."/>
            <person name="Binder M."/>
            <person name="Bloem J."/>
            <person name="Labutti K."/>
            <person name="Salamov A."/>
            <person name="Andreopoulos B."/>
            <person name="Baker S."/>
            <person name="Barry K."/>
            <person name="Bills G."/>
            <person name="Bluhm B."/>
            <person name="Cannon C."/>
            <person name="Castanera R."/>
            <person name="Culley D."/>
            <person name="Daum C."/>
            <person name="Ezra D."/>
            <person name="Gonzalez J."/>
            <person name="Henrissat B."/>
            <person name="Kuo A."/>
            <person name="Liang C."/>
            <person name="Lipzen A."/>
            <person name="Lutzoni F."/>
            <person name="Magnuson J."/>
            <person name="Mondo S."/>
            <person name="Nolan M."/>
            <person name="Ohm R."/>
            <person name="Pangilinan J."/>
            <person name="Park H.-J."/>
            <person name="Ramirez L."/>
            <person name="Alfaro M."/>
            <person name="Sun H."/>
            <person name="Tritt A."/>
            <person name="Yoshinaga Y."/>
            <person name="Zwiers L.-H."/>
            <person name="Turgeon B."/>
            <person name="Goodwin S."/>
            <person name="Spatafora J."/>
            <person name="Crous P."/>
            <person name="Grigoriev I."/>
        </authorList>
    </citation>
    <scope>NUCLEOTIDE SEQUENCE</scope>
    <source>
        <strain evidence="9">ATCC 74209</strain>
    </source>
</reference>
<dbReference type="InterPro" id="IPR011051">
    <property type="entry name" value="RmlC_Cupin_sf"/>
</dbReference>
<name>A0A9P4MPE4_9PLEO</name>
<feature type="chain" id="PRO_5040200700" evidence="7">
    <location>
        <begin position="22"/>
        <end position="291"/>
    </location>
</feature>
<dbReference type="AlphaFoldDB" id="A0A9P4MPE4"/>
<dbReference type="InterPro" id="IPR006045">
    <property type="entry name" value="Cupin_1"/>
</dbReference>
<dbReference type="GO" id="GO:0005576">
    <property type="term" value="C:extracellular region"/>
    <property type="evidence" value="ECO:0007669"/>
    <property type="project" value="UniProtKB-SubCell"/>
</dbReference>
<keyword evidence="4" id="KW-0479">Metal-binding</keyword>
<proteinExistence type="inferred from homology"/>
<keyword evidence="5" id="KW-0464">Manganese</keyword>
<evidence type="ECO:0000256" key="7">
    <source>
        <dbReference type="SAM" id="SignalP"/>
    </source>
</evidence>
<sequence length="291" mass="30759">MSPFSFVNVLTLALLAVTTVAVDRTVNPSLNAKLKLDTTSIDRHSDLLNDLSWRFDFNEQPNYSFKPGGVINANAATFPALTGLGMTLAVLNLGPCAMLPPHFHPRATNLVVAVQGETDSFMVGENGVDMVKQRLTPGVMTIFPKGSLHMMANTGMFPSLSDLGKVPSRLSSSPRNLANPRDAPPPLDSSLTSLLYQGCTNAQLISALDSEDTGTTNIFNSATRNFPSEYLQAAFGDSGLDIAALAKNIPEVGTGSIPGSAECQRKCVGLSAPGDASPTTFATMPSQDTRP</sequence>
<dbReference type="InterPro" id="IPR014710">
    <property type="entry name" value="RmlC-like_jellyroll"/>
</dbReference>